<dbReference type="AlphaFoldDB" id="A0A1E5Q350"/>
<feature type="region of interest" description="Disordered" evidence="1">
    <location>
        <begin position="171"/>
        <end position="194"/>
    </location>
</feature>
<evidence type="ECO:0000313" key="4">
    <source>
        <dbReference type="EMBL" id="OEJ64035.1"/>
    </source>
</evidence>
<evidence type="ECO:0000256" key="3">
    <source>
        <dbReference type="SAM" id="SignalP"/>
    </source>
</evidence>
<feature type="transmembrane region" description="Helical" evidence="2">
    <location>
        <begin position="81"/>
        <end position="98"/>
    </location>
</feature>
<reference evidence="5" key="1">
    <citation type="submission" date="2016-07" db="EMBL/GenBank/DDBJ databases">
        <authorList>
            <person name="Florea S."/>
            <person name="Webb J.S."/>
            <person name="Jaromczyk J."/>
            <person name="Schardl C.L."/>
        </authorList>
    </citation>
    <scope>NUCLEOTIDE SEQUENCE [LARGE SCALE GENOMIC DNA]</scope>
    <source>
        <strain evidence="5">MV-1</strain>
    </source>
</reference>
<evidence type="ECO:0000313" key="5">
    <source>
        <dbReference type="Proteomes" id="UP000095347"/>
    </source>
</evidence>
<name>A0A1E5Q350_9PROT</name>
<dbReference type="OrthoDB" id="7679120at2"/>
<keyword evidence="5" id="KW-1185">Reference proteome</keyword>
<feature type="signal peptide" evidence="3">
    <location>
        <begin position="1"/>
        <end position="22"/>
    </location>
</feature>
<organism evidence="4 5">
    <name type="scientific">Magnetovibrio blakemorei</name>
    <dbReference type="NCBI Taxonomy" id="28181"/>
    <lineage>
        <taxon>Bacteria</taxon>
        <taxon>Pseudomonadati</taxon>
        <taxon>Pseudomonadota</taxon>
        <taxon>Alphaproteobacteria</taxon>
        <taxon>Rhodospirillales</taxon>
        <taxon>Magnetovibrionaceae</taxon>
        <taxon>Magnetovibrio</taxon>
    </lineage>
</organism>
<evidence type="ECO:0000256" key="1">
    <source>
        <dbReference type="SAM" id="MobiDB-lite"/>
    </source>
</evidence>
<keyword evidence="2" id="KW-0472">Membrane</keyword>
<feature type="chain" id="PRO_5009184001" evidence="3">
    <location>
        <begin position="23"/>
        <end position="194"/>
    </location>
</feature>
<dbReference type="EMBL" id="MCGG01000078">
    <property type="protein sequence ID" value="OEJ64035.1"/>
    <property type="molecule type" value="Genomic_DNA"/>
</dbReference>
<keyword evidence="3" id="KW-0732">Signal</keyword>
<proteinExistence type="predicted"/>
<comment type="caution">
    <text evidence="4">The sequence shown here is derived from an EMBL/GenBank/DDBJ whole genome shotgun (WGS) entry which is preliminary data.</text>
</comment>
<evidence type="ECO:0000256" key="2">
    <source>
        <dbReference type="SAM" id="Phobius"/>
    </source>
</evidence>
<protein>
    <submittedName>
        <fullName evidence="4">Uncharacterized protein</fullName>
    </submittedName>
</protein>
<dbReference type="RefSeq" id="WP_139135097.1">
    <property type="nucleotide sequence ID" value="NZ_MCGG01000078.1"/>
</dbReference>
<sequence length="194" mass="21267">MKRFLYLIGMACLALAFLTTSAELAVRMIDAGQDAASGAPSGEGEGLLVSTLYVWKTVAPRSLYALTNSAVWPFVQPLLHLPGWLLFGVPGILLSMTFRRPREDEPDPLTTKALAQAHEDSLFLFDELARAAHKDGYTLTQDDSYPSNPLDTIPAEAHFADEDIEAQLLPERDYLLGPNPKQPAKDSEPDSEPN</sequence>
<dbReference type="Proteomes" id="UP000095347">
    <property type="component" value="Unassembled WGS sequence"/>
</dbReference>
<keyword evidence="2" id="KW-1133">Transmembrane helix</keyword>
<gene>
    <name evidence="4" type="ORF">BEN30_01105</name>
</gene>
<keyword evidence="2" id="KW-0812">Transmembrane</keyword>
<accession>A0A1E5Q350</accession>